<organism evidence="4 6">
    <name type="scientific">Actinobaculum suis</name>
    <dbReference type="NCBI Taxonomy" id="1657"/>
    <lineage>
        <taxon>Bacteria</taxon>
        <taxon>Bacillati</taxon>
        <taxon>Actinomycetota</taxon>
        <taxon>Actinomycetes</taxon>
        <taxon>Actinomycetales</taxon>
        <taxon>Actinomycetaceae</taxon>
        <taxon>Actinobaculum</taxon>
    </lineage>
</organism>
<evidence type="ECO:0000313" key="6">
    <source>
        <dbReference type="Proteomes" id="UP000269974"/>
    </source>
</evidence>
<dbReference type="PATRIC" id="fig|1657.3.peg.362"/>
<evidence type="ECO:0000313" key="5">
    <source>
        <dbReference type="Proteomes" id="UP000182744"/>
    </source>
</evidence>
<dbReference type="EMBL" id="FNAU01000006">
    <property type="protein sequence ID" value="SDE33506.1"/>
    <property type="molecule type" value="Genomic_DNA"/>
</dbReference>
<dbReference type="AlphaFoldDB" id="A0A0K9EU17"/>
<dbReference type="SUPFAM" id="SSF47781">
    <property type="entry name" value="RuvA domain 2-like"/>
    <property type="match status" value="1"/>
</dbReference>
<proteinExistence type="predicted"/>
<dbReference type="RefSeq" id="WP_049619176.1">
    <property type="nucleotide sequence ID" value="NZ_FNAU01000006.1"/>
</dbReference>
<name>A0A0K9EU17_9ACTO</name>
<dbReference type="NCBIfam" id="NF041260">
    <property type="entry name" value="actino_IHF"/>
    <property type="match status" value="1"/>
</dbReference>
<dbReference type="OrthoDB" id="3197442at2"/>
<evidence type="ECO:0000313" key="4">
    <source>
        <dbReference type="EMBL" id="VDG76436.1"/>
    </source>
</evidence>
<dbReference type="EMBL" id="JAWNFU010000002">
    <property type="protein sequence ID" value="MDY5153136.1"/>
    <property type="molecule type" value="Genomic_DNA"/>
</dbReference>
<keyword evidence="5" id="KW-1185">Reference proteome</keyword>
<accession>A0A0K9EU17</accession>
<evidence type="ECO:0000313" key="3">
    <source>
        <dbReference type="EMBL" id="SDE33506.1"/>
    </source>
</evidence>
<reference evidence="5" key="1">
    <citation type="submission" date="2016-10" db="EMBL/GenBank/DDBJ databases">
        <authorList>
            <person name="Varghese N."/>
        </authorList>
    </citation>
    <scope>NUCLEOTIDE SEQUENCE [LARGE SCALE GENOMIC DNA]</scope>
    <source>
        <strain evidence="5">DSM 20639</strain>
    </source>
</reference>
<feature type="domain" description="Integration host factor-like helix-two turn-helix" evidence="1">
    <location>
        <begin position="32"/>
        <end position="102"/>
    </location>
</feature>
<dbReference type="Proteomes" id="UP001273799">
    <property type="component" value="Unassembled WGS sequence"/>
</dbReference>
<reference evidence="4 6" key="3">
    <citation type="submission" date="2018-11" db="EMBL/GenBank/DDBJ databases">
        <authorList>
            <consortium name="Pathogen Informatics"/>
        </authorList>
    </citation>
    <scope>NUCLEOTIDE SEQUENCE [LARGE SCALE GENOMIC DNA]</scope>
    <source>
        <strain evidence="4 6">NCTC10327</strain>
    </source>
</reference>
<dbReference type="InterPro" id="IPR047806">
    <property type="entry name" value="IHF_actinobact"/>
</dbReference>
<dbReference type="EMBL" id="UYIO01000001">
    <property type="protein sequence ID" value="VDG76436.1"/>
    <property type="molecule type" value="Genomic_DNA"/>
</dbReference>
<dbReference type="InterPro" id="IPR055201">
    <property type="entry name" value="IHF-like_H2TH"/>
</dbReference>
<dbReference type="Proteomes" id="UP000182744">
    <property type="component" value="Unassembled WGS sequence"/>
</dbReference>
<dbReference type="Pfam" id="PF22525">
    <property type="entry name" value="H2TH_5"/>
    <property type="match status" value="1"/>
</dbReference>
<dbReference type="Proteomes" id="UP000269974">
    <property type="component" value="Unassembled WGS sequence"/>
</dbReference>
<reference evidence="3" key="2">
    <citation type="submission" date="2016-10" db="EMBL/GenBank/DDBJ databases">
        <authorList>
            <person name="Varghese N."/>
            <person name="Submissions S."/>
        </authorList>
    </citation>
    <scope>NUCLEOTIDE SEQUENCE</scope>
    <source>
        <strain evidence="3">DSM 20639</strain>
    </source>
</reference>
<protein>
    <submittedName>
        <fullName evidence="3">Helix-hairpin-helix domain-containing protein</fullName>
    </submittedName>
    <submittedName>
        <fullName evidence="2">Integration host factor, actinobacterial type</fullName>
    </submittedName>
</protein>
<dbReference type="Gene3D" id="1.10.8.50">
    <property type="match status" value="1"/>
</dbReference>
<reference evidence="2" key="4">
    <citation type="submission" date="2023-10" db="EMBL/GenBank/DDBJ databases">
        <title>Whole Genome based description of the genera Actinobaculum and Actinotignum reveals a complex phylogenetic relationship within the species included in the genus Actinotignum.</title>
        <authorList>
            <person name="Jensen C.S."/>
            <person name="Dargis R."/>
            <person name="Kemp M."/>
            <person name="Christensen J.J."/>
        </authorList>
    </citation>
    <scope>NUCLEOTIDE SEQUENCE</scope>
    <source>
        <strain evidence="2">Actinobaculum_suis_CCUG19206T</strain>
    </source>
</reference>
<dbReference type="STRING" id="1657.ACU20_08055"/>
<gene>
    <name evidence="2" type="primary">mihF</name>
    <name evidence="4" type="ORF">NCTC10327_01075</name>
    <name evidence="2" type="ORF">R6G71_03605</name>
    <name evidence="3" type="ORF">SAMN05421878_10682</name>
</gene>
<sequence>MGLPNLSDEERDEALAKAARIRRDRAQLKKDVKEGTVKVSEVIARAKTDPVAGRLRVRALLMSIPGIGESKAQAIMEQVSIAETRRVAGLGKKQAAALIERFG</sequence>
<evidence type="ECO:0000313" key="2">
    <source>
        <dbReference type="EMBL" id="MDY5153136.1"/>
    </source>
</evidence>
<evidence type="ECO:0000259" key="1">
    <source>
        <dbReference type="Pfam" id="PF22525"/>
    </source>
</evidence>
<dbReference type="InterPro" id="IPR010994">
    <property type="entry name" value="RuvA_2-like"/>
</dbReference>